<evidence type="ECO:0000313" key="2">
    <source>
        <dbReference type="Proteomes" id="UP000202618"/>
    </source>
</evidence>
<name>A0A172JI34_BPPB1</name>
<dbReference type="RefSeq" id="YP_009283033.1">
    <property type="nucleotide sequence ID" value="NC_031039.1"/>
</dbReference>
<gene>
    <name evidence="1" type="ORF">AR9_g129</name>
</gene>
<dbReference type="KEGG" id="vg:29058847"/>
<organism evidence="1 2">
    <name type="scientific">Bacillus phage AR9</name>
    <dbReference type="NCBI Taxonomy" id="1815509"/>
    <lineage>
        <taxon>Viruses</taxon>
        <taxon>Duplodnaviria</taxon>
        <taxon>Heunggongvirae</taxon>
        <taxon>Uroviricota</taxon>
        <taxon>Caudoviricetes</taxon>
        <taxon>Takahashivirus</taxon>
        <taxon>Bacillus phage PBS1</taxon>
    </lineage>
</organism>
<proteinExistence type="predicted"/>
<accession>A0A172JI34</accession>
<reference evidence="1 2" key="1">
    <citation type="journal article" date="2016" name="Virology">
        <title>The genome of AR9, a giant transducing Bacillus phage encoding two multisubunit RNA polymerases.</title>
        <authorList>
            <person name="Lavysh D."/>
            <person name="Sokolova M."/>
            <person name="Minakhin L."/>
            <person name="Yakunina M."/>
            <person name="Artamonova T."/>
            <person name="Kozyavkin S."/>
            <person name="Makarova K.S."/>
            <person name="Koonin E.V."/>
            <person name="Severinov K."/>
        </authorList>
    </citation>
    <scope>NUCLEOTIDE SEQUENCE [LARGE SCALE GENOMIC DNA]</scope>
</reference>
<sequence>MIVLSDANEVKEFCKLLNDLNQYMKKVHNSREHYNYINGVIIANGHEQLTPYITAYPVYSKKNAFLEDIINNCRFSIRGSDYYAFFKEYKNNITEVRIDNNYIEFNTDVPLVEQKYEFIDDSNRFKIENYKLLGEFQLNSDQTEVIKEYKNSPFSIYFYPNTGNCTIDEKLEDDDSYIRIIYNKKFLVGFKGTKTSKQDIYFKLYDYNSDENLYIIEIIVPSNNIEVKQYILITDIAE</sequence>
<evidence type="ECO:0000313" key="1">
    <source>
        <dbReference type="EMBL" id="AMS01213.1"/>
    </source>
</evidence>
<protein>
    <submittedName>
        <fullName evidence="1">Uncharacterized protein</fullName>
    </submittedName>
</protein>
<dbReference type="EMBL" id="KU878088">
    <property type="protein sequence ID" value="AMS01213.1"/>
    <property type="molecule type" value="Genomic_DNA"/>
</dbReference>
<dbReference type="Proteomes" id="UP000202618">
    <property type="component" value="Segment"/>
</dbReference>
<dbReference type="GeneID" id="29058847"/>